<comment type="caution">
    <text evidence="1">The sequence shown here is derived from an EMBL/GenBank/DDBJ whole genome shotgun (WGS) entry which is preliminary data.</text>
</comment>
<gene>
    <name evidence="1" type="ORF">Q3O60_16175</name>
</gene>
<dbReference type="EMBL" id="JAUZVZ010000031">
    <property type="protein sequence ID" value="MDP4537723.1"/>
    <property type="molecule type" value="Genomic_DNA"/>
</dbReference>
<organism evidence="1 2">
    <name type="scientific">Alkalimonas collagenimarina</name>
    <dbReference type="NCBI Taxonomy" id="400390"/>
    <lineage>
        <taxon>Bacteria</taxon>
        <taxon>Pseudomonadati</taxon>
        <taxon>Pseudomonadota</taxon>
        <taxon>Gammaproteobacteria</taxon>
        <taxon>Alkalimonas</taxon>
    </lineage>
</organism>
<accession>A0ABT9H327</accession>
<protein>
    <submittedName>
        <fullName evidence="1">H-NS histone family protein</fullName>
    </submittedName>
</protein>
<evidence type="ECO:0000313" key="2">
    <source>
        <dbReference type="Proteomes" id="UP001231616"/>
    </source>
</evidence>
<name>A0ABT9H327_9GAMM</name>
<dbReference type="RefSeq" id="WP_305894972.1">
    <property type="nucleotide sequence ID" value="NZ_JAUZVZ010000031.1"/>
</dbReference>
<keyword evidence="2" id="KW-1185">Reference proteome</keyword>
<evidence type="ECO:0000313" key="1">
    <source>
        <dbReference type="EMBL" id="MDP4537723.1"/>
    </source>
</evidence>
<proteinExistence type="predicted"/>
<dbReference type="Proteomes" id="UP001231616">
    <property type="component" value="Unassembled WGS sequence"/>
</dbReference>
<reference evidence="1 2" key="1">
    <citation type="submission" date="2023-08" db="EMBL/GenBank/DDBJ databases">
        <authorList>
            <person name="Joshi A."/>
            <person name="Thite S."/>
        </authorList>
    </citation>
    <scope>NUCLEOTIDE SEQUENCE [LARGE SCALE GENOMIC DNA]</scope>
    <source>
        <strain evidence="1 2">AC40</strain>
    </source>
</reference>
<sequence length="174" mass="19805">MSLLLNKKELKRSAKELTVVNLRDAIEWLTEVLDSRQKEAAAIEQIKQLAKSQGYSLEQLGFHVHHELVAESATSENANKRPVKPKLKTLNKDKQYFYVESGQLQHLKTHTMKKALQNKGIEVVPFASVHKKYAKDVQSLLAAAEKQALENYNAKVEVWNTWAEANNEEILPSK</sequence>